<organism evidence="2 3">
    <name type="scientific">Paraburkholderia susongensis</name>
    <dbReference type="NCBI Taxonomy" id="1515439"/>
    <lineage>
        <taxon>Bacteria</taxon>
        <taxon>Pseudomonadati</taxon>
        <taxon>Pseudomonadota</taxon>
        <taxon>Betaproteobacteria</taxon>
        <taxon>Burkholderiales</taxon>
        <taxon>Burkholderiaceae</taxon>
        <taxon>Paraburkholderia</taxon>
    </lineage>
</organism>
<gene>
    <name evidence="2" type="ORF">SAMN06265784_102476</name>
</gene>
<protein>
    <submittedName>
        <fullName evidence="2">Uncharacterized protein</fullName>
    </submittedName>
</protein>
<evidence type="ECO:0000256" key="1">
    <source>
        <dbReference type="SAM" id="MobiDB-lite"/>
    </source>
</evidence>
<accession>A0A1X7JD19</accession>
<dbReference type="AlphaFoldDB" id="A0A1X7JD19"/>
<dbReference type="EMBL" id="FXAT01000002">
    <property type="protein sequence ID" value="SMG25847.1"/>
    <property type="molecule type" value="Genomic_DNA"/>
</dbReference>
<reference evidence="3" key="1">
    <citation type="submission" date="2017-04" db="EMBL/GenBank/DDBJ databases">
        <authorList>
            <person name="Varghese N."/>
            <person name="Submissions S."/>
        </authorList>
    </citation>
    <scope>NUCLEOTIDE SEQUENCE [LARGE SCALE GENOMIC DNA]</scope>
    <source>
        <strain evidence="3">LMG 29540</strain>
    </source>
</reference>
<evidence type="ECO:0000313" key="3">
    <source>
        <dbReference type="Proteomes" id="UP000193228"/>
    </source>
</evidence>
<dbReference type="Proteomes" id="UP000193228">
    <property type="component" value="Unassembled WGS sequence"/>
</dbReference>
<feature type="region of interest" description="Disordered" evidence="1">
    <location>
        <begin position="32"/>
        <end position="54"/>
    </location>
</feature>
<keyword evidence="3" id="KW-1185">Reference proteome</keyword>
<evidence type="ECO:0000313" key="2">
    <source>
        <dbReference type="EMBL" id="SMG25847.1"/>
    </source>
</evidence>
<proteinExistence type="predicted"/>
<sequence length="54" mass="5955">MIAVDLLVRVGSELHCFSDVTEDELNTVAEEAKRMGKPVGQKTAPDVNPGFWRP</sequence>
<name>A0A1X7JD19_9BURK</name>